<organism evidence="2">
    <name type="scientific">marine sediment metagenome</name>
    <dbReference type="NCBI Taxonomy" id="412755"/>
    <lineage>
        <taxon>unclassified sequences</taxon>
        <taxon>metagenomes</taxon>
        <taxon>ecological metagenomes</taxon>
    </lineage>
</organism>
<reference evidence="2" key="1">
    <citation type="journal article" date="2015" name="Nature">
        <title>Complex archaea that bridge the gap between prokaryotes and eukaryotes.</title>
        <authorList>
            <person name="Spang A."/>
            <person name="Saw J.H."/>
            <person name="Jorgensen S.L."/>
            <person name="Zaremba-Niedzwiedzka K."/>
            <person name="Martijn J."/>
            <person name="Lind A.E."/>
            <person name="van Eijk R."/>
            <person name="Schleper C."/>
            <person name="Guy L."/>
            <person name="Ettema T.J."/>
        </authorList>
    </citation>
    <scope>NUCLEOTIDE SEQUENCE</scope>
</reference>
<feature type="non-terminal residue" evidence="2">
    <location>
        <position position="427"/>
    </location>
</feature>
<dbReference type="AlphaFoldDB" id="A0A0F9I559"/>
<accession>A0A0F9I559</accession>
<name>A0A0F9I559_9ZZZZ</name>
<protein>
    <submittedName>
        <fullName evidence="2">Uncharacterized protein</fullName>
    </submittedName>
</protein>
<proteinExistence type="predicted"/>
<comment type="caution">
    <text evidence="2">The sequence shown here is derived from an EMBL/GenBank/DDBJ whole genome shotgun (WGS) entry which is preliminary data.</text>
</comment>
<sequence>MRTRFWQYQPKTRFREQERSRFTSWAGRQSFQRLASDSLIERGMNPNLIPALSGYRPDVEAAPRSDAELSFSGGRPTAVDEPAAKAQHMLYWRAGQLYREGMDYEASLERARAELPSIGKYEQESADVAFMDLLKENRKPPKGRSNLKMVETFWSGWEGTAATRRPGDWLFAGATPQERTAYMQTLSQIDVEGMSDDEKRSMAKNIRAAVRSQTGLKVLGITIDESTLIWAALFPEFTVGMLAGEAAARPVGREIGGEKGEQIAALIGGLAGGISLPRLSRFAVKAGAGAATRRLAPEATREALEAGGFVPGGARAVPEGVRPGRVSRLAARQAEHAEAWNLMKQAETRVADAKDAMRRANPGKTSFGKGDEGFAEVDAANKAWAKASADFEAKQLTKAEQVAAQFEELGGAGGAEPPGPAAIEPPG</sequence>
<evidence type="ECO:0000313" key="2">
    <source>
        <dbReference type="EMBL" id="KKM22751.1"/>
    </source>
</evidence>
<feature type="compositionally biased region" description="Pro residues" evidence="1">
    <location>
        <begin position="417"/>
        <end position="427"/>
    </location>
</feature>
<dbReference type="EMBL" id="LAZR01013267">
    <property type="protein sequence ID" value="KKM22751.1"/>
    <property type="molecule type" value="Genomic_DNA"/>
</dbReference>
<evidence type="ECO:0000256" key="1">
    <source>
        <dbReference type="SAM" id="MobiDB-lite"/>
    </source>
</evidence>
<gene>
    <name evidence="2" type="ORF">LCGC14_1622160</name>
</gene>
<feature type="region of interest" description="Disordered" evidence="1">
    <location>
        <begin position="407"/>
        <end position="427"/>
    </location>
</feature>